<sequence length="569" mass="60409">MSFTADRRARVVIFSGPRATIQNSAALRTSQSVRRTRGLAGADPAAPESLRSQQLAAPVTAYVAAFSAHPLERDAAELYGPVDGWLDPVSGEFLDAAEAEGDDDATRPDGWTPVYRVTLDPADGPYPLPYAATQANGEPWNGPFDDAGNARQLFYPDASRIVREIDHFGLDGYGGNNLLGSLADFDFVRAAPSGGYTKGQPAAERTDTPTPAGHRGEPGDLAPEVLGENFFPYMPMRQEPALPTLATLTNIVYDTLAEGDYDGAIWLEGSPTTEETVYWFNLLIPTRRPLIGNCSQYGHGVFGNDGDHNLVQSTAYIASRVWADANGDDRVGTVMIQNGQVFTSREVQKADARPGGYIAYGGHGGIVGNTVEDPVLSFVPVARHTHTSALTLDTLPTSVPGIHGSPVETVDGEGHLLPGALPKVTIARYVNYGQDDFSDSADSEVEILARIAKNLRDHPLSGIVAEGSAPYGGVYESMRAALLQAVFRGMPVVAVGRGGGGYAFGQSTMGGLLVRGSNLSAPKARILLMASLLKFGALPVPGDPDAPTATELDAIRSKVAEYQLVFDTH</sequence>
<dbReference type="SUPFAM" id="SSF53774">
    <property type="entry name" value="Glutaminase/Asparaginase"/>
    <property type="match status" value="1"/>
</dbReference>
<dbReference type="Pfam" id="PF00710">
    <property type="entry name" value="Asparaginase"/>
    <property type="match status" value="1"/>
</dbReference>
<dbReference type="Gene3D" id="3.40.50.40">
    <property type="match status" value="1"/>
</dbReference>
<accession>A0AB39BIN0</accession>
<dbReference type="InterPro" id="IPR006034">
    <property type="entry name" value="Asparaginase/glutaminase-like"/>
</dbReference>
<dbReference type="RefSeq" id="WP_368498349.1">
    <property type="nucleotide sequence ID" value="NZ_CP162511.1"/>
</dbReference>
<dbReference type="InterPro" id="IPR027474">
    <property type="entry name" value="L-asparaginase_N"/>
</dbReference>
<dbReference type="GO" id="GO:0004067">
    <property type="term" value="F:asparaginase activity"/>
    <property type="evidence" value="ECO:0007669"/>
    <property type="project" value="UniProtKB-UniRule"/>
</dbReference>
<keyword evidence="3" id="KW-0378">Hydrolase</keyword>
<dbReference type="PROSITE" id="PS51732">
    <property type="entry name" value="ASN_GLN_ASE_3"/>
    <property type="match status" value="1"/>
</dbReference>
<dbReference type="PIRSF" id="PIRSF500176">
    <property type="entry name" value="L_ASNase"/>
    <property type="match status" value="1"/>
</dbReference>
<dbReference type="InterPro" id="IPR036152">
    <property type="entry name" value="Asp/glu_Ase-like_sf"/>
</dbReference>
<gene>
    <name evidence="3" type="ORF">ABFY20_02345</name>
</gene>
<feature type="domain" description="L-asparaginase N-terminal" evidence="2">
    <location>
        <begin position="245"/>
        <end position="352"/>
    </location>
</feature>
<evidence type="ECO:0000256" key="1">
    <source>
        <dbReference type="SAM" id="MobiDB-lite"/>
    </source>
</evidence>
<dbReference type="Gene3D" id="3.40.50.1170">
    <property type="entry name" value="L-asparaginase, N-terminal domain"/>
    <property type="match status" value="1"/>
</dbReference>
<protein>
    <submittedName>
        <fullName evidence="3">Asparaginase domain-containing protein</fullName>
        <ecNumber evidence="3">3.5.1.1</ecNumber>
    </submittedName>
</protein>
<feature type="region of interest" description="Disordered" evidence="1">
    <location>
        <begin position="194"/>
        <end position="221"/>
    </location>
</feature>
<evidence type="ECO:0000259" key="2">
    <source>
        <dbReference type="Pfam" id="PF00710"/>
    </source>
</evidence>
<dbReference type="SMART" id="SM00870">
    <property type="entry name" value="Asparaginase"/>
    <property type="match status" value="1"/>
</dbReference>
<name>A0AB39BIN0_9MICO</name>
<dbReference type="InterPro" id="IPR027473">
    <property type="entry name" value="L-asparaginase_C"/>
</dbReference>
<dbReference type="AlphaFoldDB" id="A0AB39BIN0"/>
<evidence type="ECO:0000313" key="3">
    <source>
        <dbReference type="EMBL" id="XDI05960.1"/>
    </source>
</evidence>
<dbReference type="EC" id="3.5.1.1" evidence="3"/>
<dbReference type="PIRSF" id="PIRSF001220">
    <property type="entry name" value="L-ASNase_gatD"/>
    <property type="match status" value="1"/>
</dbReference>
<dbReference type="EMBL" id="CP162511">
    <property type="protein sequence ID" value="XDI05960.1"/>
    <property type="molecule type" value="Genomic_DNA"/>
</dbReference>
<dbReference type="InterPro" id="IPR037152">
    <property type="entry name" value="L-asparaginase_N_sf"/>
</dbReference>
<organism evidence="3">
    <name type="scientific">Herbiconiux sp. A18JL235</name>
    <dbReference type="NCBI Taxonomy" id="3152363"/>
    <lineage>
        <taxon>Bacteria</taxon>
        <taxon>Bacillati</taxon>
        <taxon>Actinomycetota</taxon>
        <taxon>Actinomycetes</taxon>
        <taxon>Micrococcales</taxon>
        <taxon>Microbacteriaceae</taxon>
        <taxon>Herbiconiux</taxon>
    </lineage>
</organism>
<reference evidence="3" key="1">
    <citation type="submission" date="2024-05" db="EMBL/GenBank/DDBJ databases">
        <title>Herbiconiux sp. A18JL235.</title>
        <authorList>
            <person name="Zhang G."/>
        </authorList>
    </citation>
    <scope>NUCLEOTIDE SEQUENCE</scope>
    <source>
        <strain evidence="3">A18JL235</strain>
    </source>
</reference>
<proteinExistence type="predicted"/>